<accession>A0A517TXG1</accession>
<dbReference type="Proteomes" id="UP000317909">
    <property type="component" value="Chromosome"/>
</dbReference>
<evidence type="ECO:0000313" key="1">
    <source>
        <dbReference type="EMBL" id="QDT73065.1"/>
    </source>
</evidence>
<reference evidence="1 2" key="1">
    <citation type="submission" date="2019-02" db="EMBL/GenBank/DDBJ databases">
        <title>Deep-cultivation of Planctomycetes and their phenomic and genomic characterization uncovers novel biology.</title>
        <authorList>
            <person name="Wiegand S."/>
            <person name="Jogler M."/>
            <person name="Boedeker C."/>
            <person name="Pinto D."/>
            <person name="Vollmers J."/>
            <person name="Rivas-Marin E."/>
            <person name="Kohn T."/>
            <person name="Peeters S.H."/>
            <person name="Heuer A."/>
            <person name="Rast P."/>
            <person name="Oberbeckmann S."/>
            <person name="Bunk B."/>
            <person name="Jeske O."/>
            <person name="Meyerdierks A."/>
            <person name="Storesund J.E."/>
            <person name="Kallscheuer N."/>
            <person name="Luecker S."/>
            <person name="Lage O.M."/>
            <person name="Pohl T."/>
            <person name="Merkel B.J."/>
            <person name="Hornburger P."/>
            <person name="Mueller R.-W."/>
            <person name="Bruemmer F."/>
            <person name="Labrenz M."/>
            <person name="Spormann A.M."/>
            <person name="Op den Camp H."/>
            <person name="Overmann J."/>
            <person name="Amann R."/>
            <person name="Jetten M.S.M."/>
            <person name="Mascher T."/>
            <person name="Medema M.H."/>
            <person name="Devos D.P."/>
            <person name="Kaster A.-K."/>
            <person name="Ovreas L."/>
            <person name="Rohde M."/>
            <person name="Galperin M.Y."/>
            <person name="Jogler C."/>
        </authorList>
    </citation>
    <scope>NUCLEOTIDE SEQUENCE [LARGE SCALE GENOMIC DNA]</scope>
    <source>
        <strain evidence="1 2">I41</strain>
    </source>
</reference>
<dbReference type="EMBL" id="CP036339">
    <property type="protein sequence ID" value="QDT73065.1"/>
    <property type="molecule type" value="Genomic_DNA"/>
</dbReference>
<dbReference type="KEGG" id="llh:I41_22540"/>
<dbReference type="RefSeq" id="WP_145432565.1">
    <property type="nucleotide sequence ID" value="NZ_CP036339.1"/>
</dbReference>
<proteinExistence type="predicted"/>
<sequence>MAKKTPKSSEHIQYHRDGSVWAKGQMAGEVMVGYWEWFRKDGTKMRSGHFENGEQVGEWTTYDKNGEVYKVTKMKAKQK</sequence>
<dbReference type="OrthoDB" id="8536728at2"/>
<protein>
    <submittedName>
        <fullName evidence="1">MORN repeat variant</fullName>
    </submittedName>
</protein>
<gene>
    <name evidence="1" type="ORF">I41_22540</name>
</gene>
<evidence type="ECO:0000313" key="2">
    <source>
        <dbReference type="Proteomes" id="UP000317909"/>
    </source>
</evidence>
<dbReference type="SUPFAM" id="SSF82185">
    <property type="entry name" value="Histone H3 K4-specific methyltransferase SET7/9 N-terminal domain"/>
    <property type="match status" value="1"/>
</dbReference>
<keyword evidence="2" id="KW-1185">Reference proteome</keyword>
<dbReference type="Gene3D" id="2.20.110.10">
    <property type="entry name" value="Histone H3 K4-specific methyltransferase SET7/9 N-terminal domain"/>
    <property type="match status" value="1"/>
</dbReference>
<name>A0A517TXG1_9BACT</name>
<dbReference type="AlphaFoldDB" id="A0A517TXG1"/>
<organism evidence="1 2">
    <name type="scientific">Lacipirellula limnantheis</name>
    <dbReference type="NCBI Taxonomy" id="2528024"/>
    <lineage>
        <taxon>Bacteria</taxon>
        <taxon>Pseudomonadati</taxon>
        <taxon>Planctomycetota</taxon>
        <taxon>Planctomycetia</taxon>
        <taxon>Pirellulales</taxon>
        <taxon>Lacipirellulaceae</taxon>
        <taxon>Lacipirellula</taxon>
    </lineage>
</organism>